<dbReference type="Pfam" id="PF01968">
    <property type="entry name" value="Hydantoinase_A"/>
    <property type="match status" value="1"/>
</dbReference>
<evidence type="ECO:0000313" key="2">
    <source>
        <dbReference type="EMBL" id="MDZ5458232.1"/>
    </source>
</evidence>
<reference evidence="2 3" key="1">
    <citation type="submission" date="2023-11" db="EMBL/GenBank/DDBJ databases">
        <title>Draft genome of Azohydromonas lata strain H1 (DSM1123), a polyhydroxyalkanoate producer.</title>
        <authorList>
            <person name="Traversa D."/>
            <person name="D'Addabbo P."/>
            <person name="Pazzani C."/>
            <person name="Manzari C."/>
            <person name="Chiara M."/>
            <person name="Scrascia M."/>
        </authorList>
    </citation>
    <scope>NUCLEOTIDE SEQUENCE [LARGE SCALE GENOMIC DNA]</scope>
    <source>
        <strain evidence="2 3">H1</strain>
    </source>
</reference>
<evidence type="ECO:0000313" key="3">
    <source>
        <dbReference type="Proteomes" id="UP001293718"/>
    </source>
</evidence>
<organism evidence="2 3">
    <name type="scientific">Azohydromonas lata</name>
    <dbReference type="NCBI Taxonomy" id="45677"/>
    <lineage>
        <taxon>Bacteria</taxon>
        <taxon>Pseudomonadati</taxon>
        <taxon>Pseudomonadota</taxon>
        <taxon>Betaproteobacteria</taxon>
        <taxon>Burkholderiales</taxon>
        <taxon>Sphaerotilaceae</taxon>
        <taxon>Azohydromonas</taxon>
    </lineage>
</organism>
<accession>A0ABU5IGH5</accession>
<dbReference type="InterPro" id="IPR043129">
    <property type="entry name" value="ATPase_NBD"/>
</dbReference>
<sequence>MRPEAAGTLGWDIGGAHVKACRVVNGELVDAVQWPCPLWEGLDRLDGVLAQARARWPHMQRARHAVTMTGEMADFFADRADGVRRIAERMALQPGIGLDFWAGEHGFVALADVAAQWEAIASANWLATAELAARRAGRGLLVDIGSTTTDLIPLRDGRPAALGRSDAQRLMSGELVYQGVVRTPLCALARHIDFQGRPHNVMNELFATTADVYRLLGELDAAHDQHPAADHGAKDAPATRRRLARMVGRDAAEAVDADWLDFARAWRAEQLNEIGRNLDRVIAAAALPRGAPLVAAGCGAFLAEKLAAARGRPCLFFASQVARLAPQALPGVARLAQVCAPALAVALLLERGAR</sequence>
<dbReference type="RefSeq" id="WP_322466373.1">
    <property type="nucleotide sequence ID" value="NZ_JAXOJX010000027.1"/>
</dbReference>
<comment type="caution">
    <text evidence="2">The sequence shown here is derived from an EMBL/GenBank/DDBJ whole genome shotgun (WGS) entry which is preliminary data.</text>
</comment>
<name>A0ABU5IGH5_9BURK</name>
<feature type="domain" description="Hydantoinase A/oxoprolinase" evidence="1">
    <location>
        <begin position="65"/>
        <end position="311"/>
    </location>
</feature>
<dbReference type="InterPro" id="IPR002756">
    <property type="entry name" value="MfnF"/>
</dbReference>
<dbReference type="InterPro" id="IPR002821">
    <property type="entry name" value="Hydantoinase_A"/>
</dbReference>
<proteinExistence type="predicted"/>
<gene>
    <name evidence="2" type="ORF">SM757_16780</name>
</gene>
<keyword evidence="3" id="KW-1185">Reference proteome</keyword>
<dbReference type="EMBL" id="JAXOJX010000027">
    <property type="protein sequence ID" value="MDZ5458232.1"/>
    <property type="molecule type" value="Genomic_DNA"/>
</dbReference>
<protein>
    <submittedName>
        <fullName evidence="2">Hydantoinase/oxoprolinase family protein</fullName>
    </submittedName>
</protein>
<dbReference type="SUPFAM" id="SSF53067">
    <property type="entry name" value="Actin-like ATPase domain"/>
    <property type="match status" value="1"/>
</dbReference>
<dbReference type="Gene3D" id="3.30.420.190">
    <property type="entry name" value="conserved archaeal protein q6m145"/>
    <property type="match status" value="1"/>
</dbReference>
<dbReference type="Gene3D" id="3.30.420.40">
    <property type="match status" value="1"/>
</dbReference>
<dbReference type="NCBIfam" id="TIGR03123">
    <property type="entry name" value="one_C_unchar_1"/>
    <property type="match status" value="1"/>
</dbReference>
<dbReference type="Proteomes" id="UP001293718">
    <property type="component" value="Unassembled WGS sequence"/>
</dbReference>
<evidence type="ECO:0000259" key="1">
    <source>
        <dbReference type="Pfam" id="PF01968"/>
    </source>
</evidence>